<feature type="compositionally biased region" description="Basic and acidic residues" evidence="1">
    <location>
        <begin position="107"/>
        <end position="119"/>
    </location>
</feature>
<gene>
    <name evidence="2" type="ORF">Taro_005291</name>
</gene>
<organism evidence="2 3">
    <name type="scientific">Colocasia esculenta</name>
    <name type="common">Wild taro</name>
    <name type="synonym">Arum esculentum</name>
    <dbReference type="NCBI Taxonomy" id="4460"/>
    <lineage>
        <taxon>Eukaryota</taxon>
        <taxon>Viridiplantae</taxon>
        <taxon>Streptophyta</taxon>
        <taxon>Embryophyta</taxon>
        <taxon>Tracheophyta</taxon>
        <taxon>Spermatophyta</taxon>
        <taxon>Magnoliopsida</taxon>
        <taxon>Liliopsida</taxon>
        <taxon>Araceae</taxon>
        <taxon>Aroideae</taxon>
        <taxon>Colocasieae</taxon>
        <taxon>Colocasia</taxon>
    </lineage>
</organism>
<sequence>MCPGSRTPAAVGQWLAVPVRFNLQRSKQALYGLHVLSRQRRGDRSVGMLAWRCTRTTRLKYLVWQNREVDEHRWFLVDVRHSVLVHRHQLAGSPPGAARQSAQATRGEGHSGAPERDPHSTSGVQWQRQLQLRLRRTGAWEGGSLGRGDRGPPDVDAGRVAKVVLCEGGAPPGRAKERRKNLARVGLPRRGRWTRPVQRRRWGVRRPAALYAGEEVGCASRGEEVAGAALALGSGDANDDVRHRVADDDAGPYAGARRSRTTSAGREEVSTATGGVVPLRCPRRCSAERQVSRGGWGEETKTRRTPKKKSTISDTKLMRHSGLGGRRNQKTGRGEVWRKKEKGLGFHPGESTPPKEKTKGCAPKLSSNLH</sequence>
<dbReference type="Proteomes" id="UP000652761">
    <property type="component" value="Unassembled WGS sequence"/>
</dbReference>
<evidence type="ECO:0000256" key="1">
    <source>
        <dbReference type="SAM" id="MobiDB-lite"/>
    </source>
</evidence>
<evidence type="ECO:0000313" key="3">
    <source>
        <dbReference type="Proteomes" id="UP000652761"/>
    </source>
</evidence>
<feature type="region of interest" description="Disordered" evidence="1">
    <location>
        <begin position="241"/>
        <end position="274"/>
    </location>
</feature>
<feature type="region of interest" description="Disordered" evidence="1">
    <location>
        <begin position="90"/>
        <end position="128"/>
    </location>
</feature>
<comment type="caution">
    <text evidence="2">The sequence shown here is derived from an EMBL/GenBank/DDBJ whole genome shotgun (WGS) entry which is preliminary data.</text>
</comment>
<evidence type="ECO:0000313" key="2">
    <source>
        <dbReference type="EMBL" id="MQL72949.1"/>
    </source>
</evidence>
<name>A0A843TXF5_COLES</name>
<keyword evidence="3" id="KW-1185">Reference proteome</keyword>
<feature type="compositionally biased region" description="Basic and acidic residues" evidence="1">
    <location>
        <begin position="287"/>
        <end position="302"/>
    </location>
</feature>
<feature type="compositionally biased region" description="Basic and acidic residues" evidence="1">
    <location>
        <begin position="332"/>
        <end position="344"/>
    </location>
</feature>
<reference evidence="2" key="1">
    <citation type="submission" date="2017-07" db="EMBL/GenBank/DDBJ databases">
        <title>Taro Niue Genome Assembly and Annotation.</title>
        <authorList>
            <person name="Atibalentja N."/>
            <person name="Keating K."/>
            <person name="Fields C.J."/>
        </authorList>
    </citation>
    <scope>NUCLEOTIDE SEQUENCE</scope>
    <source>
        <strain evidence="2">Niue_2</strain>
        <tissue evidence="2">Leaf</tissue>
    </source>
</reference>
<feature type="region of interest" description="Disordered" evidence="1">
    <location>
        <begin position="287"/>
        <end position="370"/>
    </location>
</feature>
<protein>
    <submittedName>
        <fullName evidence="2">Uncharacterized protein</fullName>
    </submittedName>
</protein>
<dbReference type="AlphaFoldDB" id="A0A843TXF5"/>
<proteinExistence type="predicted"/>
<dbReference type="EMBL" id="NMUH01000147">
    <property type="protein sequence ID" value="MQL72949.1"/>
    <property type="molecule type" value="Genomic_DNA"/>
</dbReference>
<accession>A0A843TXF5</accession>